<keyword evidence="1" id="KW-0472">Membrane</keyword>
<feature type="transmembrane region" description="Helical" evidence="1">
    <location>
        <begin position="51"/>
        <end position="69"/>
    </location>
</feature>
<evidence type="ECO:0000256" key="1">
    <source>
        <dbReference type="SAM" id="Phobius"/>
    </source>
</evidence>
<dbReference type="HOGENOM" id="CLU_876206_0_0_0"/>
<keyword evidence="1" id="KW-0812">Transmembrane</keyword>
<name>A0A081BVB4_VECG1</name>
<accession>A0A081BVB4</accession>
<reference evidence="2" key="1">
    <citation type="journal article" date="2015" name="PeerJ">
        <title>First genomic representation of candidate bacterial phylum KSB3 points to enhanced environmental sensing as a trigger of wastewater bulking.</title>
        <authorList>
            <person name="Sekiguchi Y."/>
            <person name="Ohashi A."/>
            <person name="Parks D.H."/>
            <person name="Yamauchi T."/>
            <person name="Tyson G.W."/>
            <person name="Hugenholtz P."/>
        </authorList>
    </citation>
    <scope>NUCLEOTIDE SEQUENCE [LARGE SCALE GENOMIC DNA]</scope>
</reference>
<dbReference type="eggNOG" id="ENOG5032R1S">
    <property type="taxonomic scope" value="Bacteria"/>
</dbReference>
<dbReference type="STRING" id="1499967.U27_03231"/>
<evidence type="ECO:0000313" key="2">
    <source>
        <dbReference type="EMBL" id="GAK56269.1"/>
    </source>
</evidence>
<proteinExistence type="predicted"/>
<dbReference type="AlphaFoldDB" id="A0A081BVB4"/>
<keyword evidence="1" id="KW-1133">Transmembrane helix</keyword>
<feature type="transmembrane region" description="Helical" evidence="1">
    <location>
        <begin position="112"/>
        <end position="133"/>
    </location>
</feature>
<dbReference type="EMBL" id="DF820464">
    <property type="protein sequence ID" value="GAK56269.1"/>
    <property type="molecule type" value="Genomic_DNA"/>
</dbReference>
<gene>
    <name evidence="2" type="ORF">U27_03231</name>
</gene>
<dbReference type="Proteomes" id="UP000030661">
    <property type="component" value="Unassembled WGS sequence"/>
</dbReference>
<sequence length="317" mass="37043">MMFNLFLSTEQQRIVMFWFWQSLNYWKRLLLSFGCILTGFALQFAFPFLWFFGLPFLLAGTLFLTVRGYDNRVKLGKYSAEDAWEQVDQQKIREVEGLVKKMRKWDRSILDISNNLGKFVFIVLVLILVVTYLISPGMIGKVLAADAAILLFPHWFTGKREILTQPKLLLKIKLIDKLLQQENVKGRLQNTTIAYFLLLKGQQTKVPEDVKFRIEFPNQHPKFLGCYGQIVTNSVQSKVYPYFYMVMVAEKNYGLKRVFETYSPPHKIIKEYKKEGDVEVLVIRQKTTRTSGYYTNHRVMRHILLEGVNVAEQAAVK</sequence>
<organism evidence="2">
    <name type="scientific">Vecturithrix granuli</name>
    <dbReference type="NCBI Taxonomy" id="1499967"/>
    <lineage>
        <taxon>Bacteria</taxon>
        <taxon>Candidatus Moduliflexota</taxon>
        <taxon>Candidatus Vecturitrichia</taxon>
        <taxon>Candidatus Vecturitrichales</taxon>
        <taxon>Candidatus Vecturitrichaceae</taxon>
        <taxon>Candidatus Vecturithrix</taxon>
    </lineage>
</organism>
<evidence type="ECO:0000313" key="3">
    <source>
        <dbReference type="Proteomes" id="UP000030661"/>
    </source>
</evidence>
<keyword evidence="3" id="KW-1185">Reference proteome</keyword>
<protein>
    <submittedName>
        <fullName evidence="2">Uncharacterized protein</fullName>
    </submittedName>
</protein>